<reference evidence="2 3" key="1">
    <citation type="submission" date="2016-06" db="EMBL/GenBank/DDBJ databases">
        <title>Living apart together: crosstalk between the core and supernumerary genomes in a fungal plant pathogen.</title>
        <authorList>
            <person name="Vanheule A."/>
            <person name="Audenaert K."/>
            <person name="Warris S."/>
            <person name="Van De Geest H."/>
            <person name="Schijlen E."/>
            <person name="Hofte M."/>
            <person name="De Saeger S."/>
            <person name="Haesaert G."/>
            <person name="Waalwijk C."/>
            <person name="Van Der Lee T."/>
        </authorList>
    </citation>
    <scope>NUCLEOTIDE SEQUENCE [LARGE SCALE GENOMIC DNA]</scope>
    <source>
        <strain evidence="2 3">2516</strain>
    </source>
</reference>
<comment type="caution">
    <text evidence="2">The sequence shown here is derived from an EMBL/GenBank/DDBJ whole genome shotgun (WGS) entry which is preliminary data.</text>
</comment>
<proteinExistence type="predicted"/>
<dbReference type="OMA" id="DFGVRHI"/>
<feature type="region of interest" description="Disordered" evidence="1">
    <location>
        <begin position="357"/>
        <end position="384"/>
    </location>
</feature>
<accession>A0A1B8AKE0</accession>
<dbReference type="AlphaFoldDB" id="A0A1B8AKE0"/>
<organism evidence="2 3">
    <name type="scientific">Fusarium poae</name>
    <dbReference type="NCBI Taxonomy" id="36050"/>
    <lineage>
        <taxon>Eukaryota</taxon>
        <taxon>Fungi</taxon>
        <taxon>Dikarya</taxon>
        <taxon>Ascomycota</taxon>
        <taxon>Pezizomycotina</taxon>
        <taxon>Sordariomycetes</taxon>
        <taxon>Hypocreomycetidae</taxon>
        <taxon>Hypocreales</taxon>
        <taxon>Nectriaceae</taxon>
        <taxon>Fusarium</taxon>
    </lineage>
</organism>
<evidence type="ECO:0000256" key="1">
    <source>
        <dbReference type="SAM" id="MobiDB-lite"/>
    </source>
</evidence>
<sequence length="533" mass="60942">MEEITGRERYIKSLLEWRAELLRQFDELGNQGASQEEVAGFNGLLRDHDQVISDSEARLFCLKFILARRPNSLATTSPEELRSYTKKKKKPKTTLGVSLPQDFIGMTQGDQHHIGLGRFDPIQCAASSRRVLLTGLPGSTTVTQVARGVAGRRGVLNIFVSRDLRADTVPGQLSAVVEFELPDSANRYVHFVSTAEIWFQDIQGLDHQIHATHILTPSNRITDIHPTRLGIPTDADGLAGRCIRFKDFPIIAIWALFKDFGVRHIVDAWISTLDDPDDPAEQHLTVEFTNIFEATRCCYSLLNGYFPPYRPFLEMISLQWTTSERDVSEIEIEQGNIISHVPHDHIEQAWNRQPFNQTQSTQLGKPLRRSAPKLQSPLHPRHPRHQEDGVIIWGDGEKTLRRVTHKQITSRMSTYDTQYILINDSIYSNFSIVPGSYPYYFPVHPPELDRLKAYYIMDPAWRDFWDEFSKTQGIDLRGYYAYALIAAERRVSNELSGRPYWYAGEMLEQAAVPQFILSYAKPELIRKVVNTSD</sequence>
<evidence type="ECO:0000313" key="2">
    <source>
        <dbReference type="EMBL" id="OBS20784.1"/>
    </source>
</evidence>
<gene>
    <name evidence="2" type="ORF">FPOA_07125</name>
</gene>
<name>A0A1B8AKE0_FUSPO</name>
<protein>
    <submittedName>
        <fullName evidence="2">Uncharacterized protein</fullName>
    </submittedName>
</protein>
<evidence type="ECO:0000313" key="3">
    <source>
        <dbReference type="Proteomes" id="UP000091967"/>
    </source>
</evidence>
<dbReference type="Proteomes" id="UP000091967">
    <property type="component" value="Unassembled WGS sequence"/>
</dbReference>
<dbReference type="EMBL" id="LYXU01000003">
    <property type="protein sequence ID" value="OBS20784.1"/>
    <property type="molecule type" value="Genomic_DNA"/>
</dbReference>
<keyword evidence="3" id="KW-1185">Reference proteome</keyword>